<dbReference type="Pfam" id="PF23220">
    <property type="entry name" value="HAT_Syf1_M"/>
    <property type="match status" value="1"/>
</dbReference>
<dbReference type="PANTHER" id="PTHR11246">
    <property type="entry name" value="PRE-MRNA SPLICING FACTOR"/>
    <property type="match status" value="1"/>
</dbReference>
<evidence type="ECO:0000256" key="1">
    <source>
        <dbReference type="ARBA" id="ARBA00004123"/>
    </source>
</evidence>
<keyword evidence="6" id="KW-0508">mRNA splicing</keyword>
<evidence type="ECO:0000313" key="12">
    <source>
        <dbReference type="Proteomes" id="UP000816034"/>
    </source>
</evidence>
<evidence type="ECO:0000259" key="10">
    <source>
        <dbReference type="Pfam" id="PF23233"/>
    </source>
</evidence>
<dbReference type="GO" id="GO:0000974">
    <property type="term" value="C:Prp19 complex"/>
    <property type="evidence" value="ECO:0007669"/>
    <property type="project" value="TreeGrafter"/>
</dbReference>
<proteinExistence type="inferred from homology"/>
<evidence type="ECO:0000256" key="5">
    <source>
        <dbReference type="ARBA" id="ARBA00022737"/>
    </source>
</evidence>
<dbReference type="InterPro" id="IPR045075">
    <property type="entry name" value="Syf1-like"/>
</dbReference>
<dbReference type="GO" id="GO:0000349">
    <property type="term" value="P:generation of catalytic spliceosome for first transesterification step"/>
    <property type="evidence" value="ECO:0007669"/>
    <property type="project" value="TreeGrafter"/>
</dbReference>
<dbReference type="GO" id="GO:0071014">
    <property type="term" value="C:post-mRNA release spliceosomal complex"/>
    <property type="evidence" value="ECO:0007669"/>
    <property type="project" value="TreeGrafter"/>
</dbReference>
<reference evidence="11 12" key="1">
    <citation type="journal article" date="2018" name="BMC Genomics">
        <title>The genome of Naegleria lovaniensis, the basis for a comparative approach to unravel pathogenicity factors of the human pathogenic amoeba N. fowleri.</title>
        <authorList>
            <person name="Liechti N."/>
            <person name="Schurch N."/>
            <person name="Bruggmann R."/>
            <person name="Wittwer M."/>
        </authorList>
    </citation>
    <scope>NUCLEOTIDE SEQUENCE [LARGE SCALE GENOMIC DNA]</scope>
    <source>
        <strain evidence="11 12">ATCC 30569</strain>
    </source>
</reference>
<dbReference type="RefSeq" id="XP_044545238.1">
    <property type="nucleotide sequence ID" value="XM_044698691.1"/>
</dbReference>
<dbReference type="Proteomes" id="UP000816034">
    <property type="component" value="Unassembled WGS sequence"/>
</dbReference>
<comment type="similarity">
    <text evidence="2">Belongs to the crooked-neck family.</text>
</comment>
<keyword evidence="5" id="KW-0677">Repeat</keyword>
<dbReference type="SMART" id="SM00386">
    <property type="entry name" value="HAT"/>
    <property type="match status" value="8"/>
</dbReference>
<evidence type="ECO:0000259" key="8">
    <source>
        <dbReference type="Pfam" id="PF23220"/>
    </source>
</evidence>
<evidence type="ECO:0000256" key="3">
    <source>
        <dbReference type="ARBA" id="ARBA00022664"/>
    </source>
</evidence>
<evidence type="ECO:0000256" key="7">
    <source>
        <dbReference type="ARBA" id="ARBA00023242"/>
    </source>
</evidence>
<dbReference type="GeneID" id="68101052"/>
<accession>A0AA88GK81</accession>
<evidence type="ECO:0000259" key="9">
    <source>
        <dbReference type="Pfam" id="PF23231"/>
    </source>
</evidence>
<dbReference type="PANTHER" id="PTHR11246:SF5">
    <property type="entry name" value="PRE-MRNA-SPLICING FACTOR SYF1"/>
    <property type="match status" value="1"/>
</dbReference>
<keyword evidence="3" id="KW-0507">mRNA processing</keyword>
<dbReference type="Pfam" id="PF23231">
    <property type="entry name" value="HAT_Syf1_CNRKL1_C"/>
    <property type="match status" value="1"/>
</dbReference>
<comment type="subcellular location">
    <subcellularLocation>
        <location evidence="1">Nucleus</location>
    </subcellularLocation>
</comment>
<dbReference type="InterPro" id="IPR011990">
    <property type="entry name" value="TPR-like_helical_dom_sf"/>
</dbReference>
<evidence type="ECO:0008006" key="13">
    <source>
        <dbReference type="Google" id="ProtNLM"/>
    </source>
</evidence>
<gene>
    <name evidence="11" type="ORF">C9374_008598</name>
</gene>
<dbReference type="GO" id="GO:0071007">
    <property type="term" value="C:U2-type catalytic step 2 spliceosome"/>
    <property type="evidence" value="ECO:0007669"/>
    <property type="project" value="TreeGrafter"/>
</dbReference>
<evidence type="ECO:0000256" key="2">
    <source>
        <dbReference type="ARBA" id="ARBA00008644"/>
    </source>
</evidence>
<evidence type="ECO:0000256" key="4">
    <source>
        <dbReference type="ARBA" id="ARBA00022728"/>
    </source>
</evidence>
<dbReference type="Gene3D" id="1.25.40.10">
    <property type="entry name" value="Tetratricopeptide repeat domain"/>
    <property type="match status" value="3"/>
</dbReference>
<dbReference type="InterPro" id="IPR056350">
    <property type="entry name" value="HAT_Syf1_central"/>
</dbReference>
<evidence type="ECO:0000313" key="11">
    <source>
        <dbReference type="EMBL" id="KAG2377976.1"/>
    </source>
</evidence>
<dbReference type="EMBL" id="PYSW02000035">
    <property type="protein sequence ID" value="KAG2377976.1"/>
    <property type="molecule type" value="Genomic_DNA"/>
</dbReference>
<sequence>MLDSLYFVFSAEDFEFEEKIAANPFFLKTWLAYIQYKQIQQNNHPNYNNIINALFERALSCLPGSYKLWNMYLDVRMTQCEHLHPITRLDTIKYSFSSFDGDLNGNYTRSGIPSNDVEKGLELRIIESVNQVFENCLITMHKMPTVWLKYLKFVVRTQPTITLVRMIMNRALQALPVSQHDIVWRFIVWEWVLNERSKVPKETGCRLLKRFLKLEPSFIGQYLEYLSKVGCYSEICELLMGILGYASSDGINFGPIHVDIAIEKAAAYYLKEHSSLHVWDQLCTVVADHAQQINISHSVIESILVTGTKRYPSEIGKLWTTLAQYYIQHGKFDAAISAYESGMSSVSTVKDFNLIFDTYAKMFDELIKFHMQLLEQGVDEQNRQELGLEVLISKYENLMDRRSFLLNSVKLKQNPNNIHEWHNRLKLTKNREQFNYKNPNQKIDGIIGCYEEAISNINPENASHGKIYSIWNSYARFFEVELHDIEKARSIYKKFLNNINFHGYSATTIDIEKVVCDYVEMEIRNRNNHEALSILSTTTQSGEDVLKSSCRKSLAVWNLFLDLEESFNNNIKRMKRAYNEMTELKIVTPATVINFTQFLIENRYFEEAFSVFERATSLFNYPQVFPIWSHYLLQFISRYQHTKLERTRDLFEQALSQMPFYSKERASQQSGKAYVVKNSHARDFFLLYVKFEEMFGMSSKSVRIFDRAVKSVSPNSQEQFQLYQLFITRVSELFGAAKTREVMDMALNQAVENNDASHQSNSFIRDLTLRYISIELKLGEVDRCRSLFAFAASFCNPEIQEHFSKLWERWAKFERQFGNVETFKEMLRIRRFIKQQYNAETSSFSNQGLR</sequence>
<name>A0AA88GK81_NAELO</name>
<dbReference type="Pfam" id="PF23233">
    <property type="entry name" value="HAT_Syf1_CNRKL1_N"/>
    <property type="match status" value="2"/>
</dbReference>
<keyword evidence="4" id="KW-0747">Spliceosome</keyword>
<dbReference type="InterPro" id="IPR055430">
    <property type="entry name" value="HAT_Syf1_CNRKL1_C"/>
</dbReference>
<keyword evidence="7" id="KW-0539">Nucleus</keyword>
<dbReference type="InterPro" id="IPR055433">
    <property type="entry name" value="HAT_Syf1-like_N"/>
</dbReference>
<evidence type="ECO:0000256" key="6">
    <source>
        <dbReference type="ARBA" id="ARBA00023187"/>
    </source>
</evidence>
<organism evidence="11 12">
    <name type="scientific">Naegleria lovaniensis</name>
    <name type="common">Amoeba</name>
    <dbReference type="NCBI Taxonomy" id="51637"/>
    <lineage>
        <taxon>Eukaryota</taxon>
        <taxon>Discoba</taxon>
        <taxon>Heterolobosea</taxon>
        <taxon>Tetramitia</taxon>
        <taxon>Eutetramitia</taxon>
        <taxon>Vahlkampfiidae</taxon>
        <taxon>Naegleria</taxon>
    </lineage>
</organism>
<feature type="domain" description="Pre-mRNA-splicing factor Syf1-like N-terminal HAT-repeats" evidence="10">
    <location>
        <begin position="125"/>
        <end position="216"/>
    </location>
</feature>
<keyword evidence="12" id="KW-1185">Reference proteome</keyword>
<feature type="domain" description="Pre-mRNA-splicing factor Syf1/CRNKL1-like C-terminal HAT-repeats" evidence="9">
    <location>
        <begin position="463"/>
        <end position="847"/>
    </location>
</feature>
<feature type="domain" description="Pre-mRNA-splicing factor SYF1 central HAT repeats" evidence="8">
    <location>
        <begin position="271"/>
        <end position="433"/>
    </location>
</feature>
<comment type="caution">
    <text evidence="11">The sequence shown here is derived from an EMBL/GenBank/DDBJ whole genome shotgun (WGS) entry which is preliminary data.</text>
</comment>
<dbReference type="InterPro" id="IPR003107">
    <property type="entry name" value="HAT"/>
</dbReference>
<protein>
    <recommendedName>
        <fullName evidence="13">Pre-mRNA-splicing factor SYF1</fullName>
    </recommendedName>
</protein>
<feature type="domain" description="Pre-mRNA-splicing factor Syf1-like N-terminal HAT-repeats" evidence="10">
    <location>
        <begin position="12"/>
        <end position="92"/>
    </location>
</feature>
<dbReference type="SUPFAM" id="SSF48452">
    <property type="entry name" value="TPR-like"/>
    <property type="match status" value="2"/>
</dbReference>
<dbReference type="AlphaFoldDB" id="A0AA88GK81"/>